<dbReference type="RefSeq" id="WP_008845597.1">
    <property type="nucleotide sequence ID" value="NZ_BAEN01000061.1"/>
</dbReference>
<dbReference type="GO" id="GO:0005524">
    <property type="term" value="F:ATP binding"/>
    <property type="evidence" value="ECO:0007669"/>
    <property type="project" value="UniProtKB-UniRule"/>
</dbReference>
<dbReference type="SUPFAM" id="SSF50037">
    <property type="entry name" value="C-terminal domain of transcriptional repressors"/>
    <property type="match status" value="1"/>
</dbReference>
<keyword evidence="9" id="KW-1185">Reference proteome</keyword>
<evidence type="ECO:0000256" key="4">
    <source>
        <dbReference type="ARBA" id="ARBA00023267"/>
    </source>
</evidence>
<dbReference type="GO" id="GO:0005737">
    <property type="term" value="C:cytoplasm"/>
    <property type="evidence" value="ECO:0007669"/>
    <property type="project" value="TreeGrafter"/>
</dbReference>
<dbReference type="PROSITE" id="PS51733">
    <property type="entry name" value="BPL_LPL_CATALYTIC"/>
    <property type="match status" value="1"/>
</dbReference>
<feature type="DNA-binding region" description="H-T-H motif" evidence="6">
    <location>
        <begin position="22"/>
        <end position="41"/>
    </location>
</feature>
<comment type="similarity">
    <text evidence="6">Belongs to the biotin--protein ligase family.</text>
</comment>
<dbReference type="OrthoDB" id="9807064at2"/>
<evidence type="ECO:0000259" key="7">
    <source>
        <dbReference type="PROSITE" id="PS51733"/>
    </source>
</evidence>
<dbReference type="NCBIfam" id="NF008847">
    <property type="entry name" value="PRK11886.1-2"/>
    <property type="match status" value="1"/>
</dbReference>
<dbReference type="Gene3D" id="3.30.930.10">
    <property type="entry name" value="Bira Bifunctional Protein, Domain 2"/>
    <property type="match status" value="1"/>
</dbReference>
<evidence type="ECO:0000313" key="9">
    <source>
        <dbReference type="Proteomes" id="UP000006334"/>
    </source>
</evidence>
<dbReference type="eggNOG" id="COG1654">
    <property type="taxonomic scope" value="Bacteria"/>
</dbReference>
<feature type="binding site" evidence="6">
    <location>
        <position position="115"/>
    </location>
    <ligand>
        <name>biotin</name>
        <dbReference type="ChEBI" id="CHEBI:57586"/>
    </ligand>
</feature>
<dbReference type="HAMAP" id="MF_00978">
    <property type="entry name" value="Bifunct_BirA"/>
    <property type="match status" value="1"/>
</dbReference>
<feature type="binding site" evidence="6">
    <location>
        <position position="186"/>
    </location>
    <ligand>
        <name>biotin</name>
        <dbReference type="ChEBI" id="CHEBI:57586"/>
    </ligand>
</feature>
<keyword evidence="6" id="KW-0805">Transcription regulation</keyword>
<name>K6YC95_9ALTE</name>
<evidence type="ECO:0000256" key="3">
    <source>
        <dbReference type="ARBA" id="ARBA00022840"/>
    </source>
</evidence>
<dbReference type="InterPro" id="IPR036390">
    <property type="entry name" value="WH_DNA-bd_sf"/>
</dbReference>
<keyword evidence="2 6" id="KW-0547">Nucleotide-binding</keyword>
<evidence type="ECO:0000256" key="5">
    <source>
        <dbReference type="ARBA" id="ARBA00047846"/>
    </source>
</evidence>
<dbReference type="Proteomes" id="UP000006334">
    <property type="component" value="Unassembled WGS sequence"/>
</dbReference>
<feature type="domain" description="BPL/LPL catalytic" evidence="7">
    <location>
        <begin position="68"/>
        <end position="257"/>
    </location>
</feature>
<dbReference type="EMBL" id="BAEN01000061">
    <property type="protein sequence ID" value="GAC15792.1"/>
    <property type="molecule type" value="Genomic_DNA"/>
</dbReference>
<dbReference type="Pfam" id="PF02237">
    <property type="entry name" value="BPL_C"/>
    <property type="match status" value="1"/>
</dbReference>
<dbReference type="PANTHER" id="PTHR12835:SF5">
    <property type="entry name" value="BIOTIN--PROTEIN LIGASE"/>
    <property type="match status" value="1"/>
</dbReference>
<dbReference type="CDD" id="cd16442">
    <property type="entry name" value="BPL"/>
    <property type="match status" value="1"/>
</dbReference>
<dbReference type="Pfam" id="PF03099">
    <property type="entry name" value="BPL_LplA_LipB"/>
    <property type="match status" value="1"/>
</dbReference>
<dbReference type="GO" id="GO:0003677">
    <property type="term" value="F:DNA binding"/>
    <property type="evidence" value="ECO:0007669"/>
    <property type="project" value="UniProtKB-UniRule"/>
</dbReference>
<keyword evidence="4 6" id="KW-0092">Biotin</keyword>
<comment type="function">
    <text evidence="6">Acts both as a biotin--[acetyl-CoA-carboxylase] ligase and a biotin-operon repressor. In the presence of ATP, BirA activates biotin to form the BirA-biotinyl-5'-adenylate (BirA-bio-5'-AMP or holoBirA) complex. HoloBirA can either transfer the biotinyl moiety to the biotin carboxyl carrier protein (BCCP) subunit of acetyl-CoA carboxylase, or bind to the biotin operator site and inhibit transcription of the operon.</text>
</comment>
<dbReference type="GO" id="GO:0006355">
    <property type="term" value="P:regulation of DNA-templated transcription"/>
    <property type="evidence" value="ECO:0007669"/>
    <property type="project" value="UniProtKB-UniRule"/>
</dbReference>
<dbReference type="AlphaFoldDB" id="K6YC95"/>
<dbReference type="InterPro" id="IPR013196">
    <property type="entry name" value="HTH_11"/>
</dbReference>
<evidence type="ECO:0000256" key="6">
    <source>
        <dbReference type="HAMAP-Rule" id="MF_00978"/>
    </source>
</evidence>
<dbReference type="InterPro" id="IPR030855">
    <property type="entry name" value="Bifunct_BirA"/>
</dbReference>
<dbReference type="InterPro" id="IPR004408">
    <property type="entry name" value="Biotin_CoA_COase_ligase"/>
</dbReference>
<dbReference type="PANTHER" id="PTHR12835">
    <property type="entry name" value="BIOTIN PROTEIN LIGASE"/>
    <property type="match status" value="1"/>
</dbReference>
<dbReference type="Gene3D" id="1.10.10.10">
    <property type="entry name" value="Winged helix-like DNA-binding domain superfamily/Winged helix DNA-binding domain"/>
    <property type="match status" value="1"/>
</dbReference>
<accession>K6YC95</accession>
<keyword evidence="6" id="KW-0678">Repressor</keyword>
<feature type="binding site" evidence="6">
    <location>
        <begin position="119"/>
        <end position="121"/>
    </location>
    <ligand>
        <name>biotin</name>
        <dbReference type="ChEBI" id="CHEBI:57586"/>
    </ligand>
</feature>
<dbReference type="STRING" id="1127673.GLIP_3175"/>
<feature type="binding site" evidence="6">
    <location>
        <begin position="92"/>
        <end position="94"/>
    </location>
    <ligand>
        <name>biotin</name>
        <dbReference type="ChEBI" id="CHEBI:57586"/>
    </ligand>
</feature>
<dbReference type="NCBIfam" id="TIGR00121">
    <property type="entry name" value="birA_ligase"/>
    <property type="match status" value="1"/>
</dbReference>
<dbReference type="SUPFAM" id="SSF55681">
    <property type="entry name" value="Class II aaRS and biotin synthetases"/>
    <property type="match status" value="1"/>
</dbReference>
<sequence>MTFNLSRTLILQRLADGQFHSGEVLGQELGLSRAAISKHIKGLCELGLDIFSVTGKGYRLAKPLTLLEHSKISQMLPQMPQTQINVQNVIDSTNQFIKDMKLAPSNGYVCLAEAQTAGRGRRGRTWVSPYGASIYMSMYWSFPGGYQAINGLSLVIGIAVVNALQKLSVKGAMLKWPNDVYIQGKKLAGILVEAEGQMGAACNCILGVGLNIDLPDNGITIDQPWTDLKQATGLQINRNLLAATLIDELIKTLNTFEVEGLKPFVNQWTELDYFYDKPVELLIGKNVLLGKVKGINHDGALLLEREGIIESFHGGEISVRPA</sequence>
<dbReference type="InterPro" id="IPR008988">
    <property type="entry name" value="Transcriptional_repressor_C"/>
</dbReference>
<comment type="catalytic activity">
    <reaction evidence="5 6">
        <text>biotin + L-lysyl-[protein] + ATP = N(6)-biotinyl-L-lysyl-[protein] + AMP + diphosphate + H(+)</text>
        <dbReference type="Rhea" id="RHEA:11756"/>
        <dbReference type="Rhea" id="RHEA-COMP:9752"/>
        <dbReference type="Rhea" id="RHEA-COMP:10505"/>
        <dbReference type="ChEBI" id="CHEBI:15378"/>
        <dbReference type="ChEBI" id="CHEBI:29969"/>
        <dbReference type="ChEBI" id="CHEBI:30616"/>
        <dbReference type="ChEBI" id="CHEBI:33019"/>
        <dbReference type="ChEBI" id="CHEBI:57586"/>
        <dbReference type="ChEBI" id="CHEBI:83144"/>
        <dbReference type="ChEBI" id="CHEBI:456215"/>
        <dbReference type="EC" id="6.3.4.15"/>
    </reaction>
</comment>
<dbReference type="InterPro" id="IPR004143">
    <property type="entry name" value="BPL_LPL_catalytic"/>
</dbReference>
<protein>
    <recommendedName>
        <fullName evidence="6">Bifunctional ligase/repressor BirA</fullName>
    </recommendedName>
    <alternativeName>
        <fullName evidence="6">Biotin operon repressor</fullName>
    </alternativeName>
    <alternativeName>
        <fullName evidence="6">Biotin--[acetyl-CoA-carboxylase] ligase</fullName>
        <ecNumber evidence="6">6.3.4.15</ecNumber>
    </alternativeName>
    <alternativeName>
        <fullName evidence="6">Biotin--protein ligase</fullName>
    </alternativeName>
    <alternativeName>
        <fullName evidence="6">Biotin-[acetyl-CoA carboxylase] synthetase</fullName>
    </alternativeName>
</protein>
<gene>
    <name evidence="6 8" type="primary">birA</name>
    <name evidence="8" type="ORF">GLIP_3175</name>
</gene>
<dbReference type="InterPro" id="IPR045864">
    <property type="entry name" value="aa-tRNA-synth_II/BPL/LPL"/>
</dbReference>
<organism evidence="8 9">
    <name type="scientific">Aliiglaciecola lipolytica E3</name>
    <dbReference type="NCBI Taxonomy" id="1127673"/>
    <lineage>
        <taxon>Bacteria</taxon>
        <taxon>Pseudomonadati</taxon>
        <taxon>Pseudomonadota</taxon>
        <taxon>Gammaproteobacteria</taxon>
        <taxon>Alteromonadales</taxon>
        <taxon>Alteromonadaceae</taxon>
        <taxon>Aliiglaciecola</taxon>
    </lineage>
</organism>
<proteinExistence type="inferred from homology"/>
<evidence type="ECO:0000313" key="8">
    <source>
        <dbReference type="EMBL" id="GAC15792.1"/>
    </source>
</evidence>
<dbReference type="eggNOG" id="COG0340">
    <property type="taxonomic scope" value="Bacteria"/>
</dbReference>
<dbReference type="Pfam" id="PF08279">
    <property type="entry name" value="HTH_11"/>
    <property type="match status" value="1"/>
</dbReference>
<keyword evidence="3 6" id="KW-0067">ATP-binding</keyword>
<evidence type="ECO:0000256" key="1">
    <source>
        <dbReference type="ARBA" id="ARBA00022598"/>
    </source>
</evidence>
<comment type="caution">
    <text evidence="8">The sequence shown here is derived from an EMBL/GenBank/DDBJ whole genome shotgun (WGS) entry which is preliminary data.</text>
</comment>
<reference evidence="8 9" key="1">
    <citation type="journal article" date="2017" name="Antonie Van Leeuwenhoek">
        <title>Rhizobium rhizosphaerae sp. nov., a novel species isolated from rice rhizosphere.</title>
        <authorList>
            <person name="Zhao J.J."/>
            <person name="Zhang J."/>
            <person name="Zhang R.J."/>
            <person name="Zhang C.W."/>
            <person name="Yin H.Q."/>
            <person name="Zhang X.X."/>
        </authorList>
    </citation>
    <scope>NUCLEOTIDE SEQUENCE [LARGE SCALE GENOMIC DNA]</scope>
    <source>
        <strain evidence="8 9">E3</strain>
    </source>
</reference>
<keyword evidence="1 6" id="KW-0436">Ligase</keyword>
<dbReference type="Gene3D" id="2.30.30.100">
    <property type="match status" value="1"/>
</dbReference>
<dbReference type="SUPFAM" id="SSF46785">
    <property type="entry name" value="Winged helix' DNA-binding domain"/>
    <property type="match status" value="1"/>
</dbReference>
<dbReference type="EC" id="6.3.4.15" evidence="6"/>
<evidence type="ECO:0000256" key="2">
    <source>
        <dbReference type="ARBA" id="ARBA00022741"/>
    </source>
</evidence>
<keyword evidence="6" id="KW-0238">DNA-binding</keyword>
<keyword evidence="6" id="KW-0804">Transcription</keyword>
<dbReference type="GO" id="GO:0004077">
    <property type="term" value="F:biotin--[biotin carboxyl-carrier protein] ligase activity"/>
    <property type="evidence" value="ECO:0007669"/>
    <property type="project" value="UniProtKB-UniRule"/>
</dbReference>
<dbReference type="InterPro" id="IPR036388">
    <property type="entry name" value="WH-like_DNA-bd_sf"/>
</dbReference>
<dbReference type="InterPro" id="IPR003142">
    <property type="entry name" value="BPL_C"/>
</dbReference>